<protein>
    <submittedName>
        <fullName evidence="2">Uncharacterized protein</fullName>
    </submittedName>
</protein>
<evidence type="ECO:0000313" key="3">
    <source>
        <dbReference type="Proteomes" id="UP000515708"/>
    </source>
</evidence>
<evidence type="ECO:0000256" key="1">
    <source>
        <dbReference type="SAM" id="MobiDB-lite"/>
    </source>
</evidence>
<reference evidence="2 3" key="1">
    <citation type="journal article" date="2020" name="Front. Microbiol.">
        <title>Design of Bacterial Strain-Specific qPCR Assays Using NGS Data and Publicly Available Resources and Its Application to Track Biocontrol Strains.</title>
        <authorList>
            <person name="Hernandez I."/>
            <person name="Sant C."/>
            <person name="Martinez R."/>
            <person name="Fernandez C."/>
        </authorList>
    </citation>
    <scope>NUCLEOTIDE SEQUENCE [LARGE SCALE GENOMIC DNA]</scope>
    <source>
        <strain evidence="2 3">B24</strain>
    </source>
</reference>
<evidence type="ECO:0000313" key="2">
    <source>
        <dbReference type="EMBL" id="QMU98499.1"/>
    </source>
</evidence>
<dbReference type="Proteomes" id="UP000515708">
    <property type="component" value="Chromosome"/>
</dbReference>
<accession>A0A7D7WGK6</accession>
<dbReference type="RefSeq" id="WP_182253519.1">
    <property type="nucleotide sequence ID" value="NZ_CP043732.1"/>
</dbReference>
<feature type="compositionally biased region" description="Basic and acidic residues" evidence="1">
    <location>
        <begin position="101"/>
        <end position="121"/>
    </location>
</feature>
<sequence>MQRTLVISASAPVPQGNRVEIAQAADGVVVAVRDLDRGIQYQVRDVTREQLDVWRAVVRDCRVTESARGARTALTVAFTDAASAAEEALSEADAAAAAAKAESDRWGGADKPPAEVPDRFW</sequence>
<name>A0A7D7WGK6_9MICO</name>
<feature type="region of interest" description="Disordered" evidence="1">
    <location>
        <begin position="100"/>
        <end position="121"/>
    </location>
</feature>
<gene>
    <name evidence="2" type="ORF">FVO59_15885</name>
</gene>
<dbReference type="EMBL" id="CP043732">
    <property type="protein sequence ID" value="QMU98499.1"/>
    <property type="molecule type" value="Genomic_DNA"/>
</dbReference>
<organism evidence="2 3">
    <name type="scientific">Microbacterium esteraromaticum</name>
    <dbReference type="NCBI Taxonomy" id="57043"/>
    <lineage>
        <taxon>Bacteria</taxon>
        <taxon>Bacillati</taxon>
        <taxon>Actinomycetota</taxon>
        <taxon>Actinomycetes</taxon>
        <taxon>Micrococcales</taxon>
        <taxon>Microbacteriaceae</taxon>
        <taxon>Microbacterium</taxon>
    </lineage>
</organism>
<proteinExistence type="predicted"/>
<dbReference type="AlphaFoldDB" id="A0A7D7WGK6"/>